<sequence length="271" mass="29034">MSSQPALSNEDLAGSWQELGVRPGDVLMVHGSLSAFGPVHLGAQGIISSLRTAVGRSGTLVMPAFTPRIADPSPQTSGLCAQTQHGRDAVPDFDATGPSQMGAISEALRKSADTVRSTHPQVSVIAQGPAAAEIVAKQTLGYAVGRQSPFAAVRRLNGRILLLGVGHNRNTFLHHAESLCPLHRRKLRRFPMRVQGERVWIEAPDVADDLDTLFPRVGLEFEELGTTTVGQIGRAHCRLLDADSFVDFAVGRLEHYLRLLPVGAPPPSPAR</sequence>
<keyword evidence="2 4" id="KW-0808">Transferase</keyword>
<dbReference type="InterPro" id="IPR028345">
    <property type="entry name" value="Antibiotic_NAT-like"/>
</dbReference>
<dbReference type="PANTHER" id="PTHR11104">
    <property type="entry name" value="AMINOGLYCOSIDE N3-ACETYLTRANSFERASE"/>
    <property type="match status" value="1"/>
</dbReference>
<evidence type="ECO:0000256" key="3">
    <source>
        <dbReference type="ARBA" id="ARBA00023315"/>
    </source>
</evidence>
<dbReference type="EC" id="2.3.1.-" evidence="4"/>
<comment type="catalytic activity">
    <reaction evidence="4">
        <text>a 2-deoxystreptamine antibiotic + acetyl-CoA = an N(3)-acetyl-2-deoxystreptamine antibiotic + CoA + H(+)</text>
        <dbReference type="Rhea" id="RHEA:12665"/>
        <dbReference type="ChEBI" id="CHEBI:15378"/>
        <dbReference type="ChEBI" id="CHEBI:57287"/>
        <dbReference type="ChEBI" id="CHEBI:57288"/>
        <dbReference type="ChEBI" id="CHEBI:57921"/>
        <dbReference type="ChEBI" id="CHEBI:77452"/>
        <dbReference type="EC" id="2.3.1.81"/>
    </reaction>
</comment>
<keyword evidence="4" id="KW-0046">Antibiotic resistance</keyword>
<protein>
    <recommendedName>
        <fullName evidence="4">Aminoglycoside N(3)-acetyltransferase</fullName>
        <ecNumber evidence="4">2.3.1.-</ecNumber>
    </recommendedName>
</protein>
<evidence type="ECO:0000256" key="1">
    <source>
        <dbReference type="ARBA" id="ARBA00006383"/>
    </source>
</evidence>
<evidence type="ECO:0000313" key="5">
    <source>
        <dbReference type="EMBL" id="SDP34109.1"/>
    </source>
</evidence>
<dbReference type="InterPro" id="IPR003679">
    <property type="entry name" value="Amioglycoside_AcTrfase"/>
</dbReference>
<organism evidence="5 6">
    <name type="scientific">Nakamurella panacisegetis</name>
    <dbReference type="NCBI Taxonomy" id="1090615"/>
    <lineage>
        <taxon>Bacteria</taxon>
        <taxon>Bacillati</taxon>
        <taxon>Actinomycetota</taxon>
        <taxon>Actinomycetes</taxon>
        <taxon>Nakamurellales</taxon>
        <taxon>Nakamurellaceae</taxon>
        <taxon>Nakamurella</taxon>
    </lineage>
</organism>
<name>A0A1H0RXQ2_9ACTN</name>
<accession>A0A1H0RXQ2</accession>
<evidence type="ECO:0000313" key="6">
    <source>
        <dbReference type="Proteomes" id="UP000198741"/>
    </source>
</evidence>
<evidence type="ECO:0000256" key="4">
    <source>
        <dbReference type="RuleBase" id="RU365031"/>
    </source>
</evidence>
<reference evidence="5 6" key="1">
    <citation type="submission" date="2016-10" db="EMBL/GenBank/DDBJ databases">
        <authorList>
            <person name="de Groot N.N."/>
        </authorList>
    </citation>
    <scope>NUCLEOTIDE SEQUENCE [LARGE SCALE GENOMIC DNA]</scope>
    <source>
        <strain evidence="6">P4-7,KCTC 19426,CECT 7604</strain>
    </source>
</reference>
<proteinExistence type="inferred from homology"/>
<evidence type="ECO:0000256" key="2">
    <source>
        <dbReference type="ARBA" id="ARBA00022679"/>
    </source>
</evidence>
<dbReference type="Proteomes" id="UP000198741">
    <property type="component" value="Chromosome I"/>
</dbReference>
<dbReference type="GO" id="GO:0046353">
    <property type="term" value="F:aminoglycoside 3-N-acetyltransferase activity"/>
    <property type="evidence" value="ECO:0007669"/>
    <property type="project" value="UniProtKB-EC"/>
</dbReference>
<dbReference type="EMBL" id="LT629710">
    <property type="protein sequence ID" value="SDP34109.1"/>
    <property type="molecule type" value="Genomic_DNA"/>
</dbReference>
<keyword evidence="3 4" id="KW-0012">Acyltransferase</keyword>
<keyword evidence="6" id="KW-1185">Reference proteome</keyword>
<dbReference type="Pfam" id="PF02522">
    <property type="entry name" value="Antibiotic_NAT"/>
    <property type="match status" value="1"/>
</dbReference>
<dbReference type="GO" id="GO:0046677">
    <property type="term" value="P:response to antibiotic"/>
    <property type="evidence" value="ECO:0007669"/>
    <property type="project" value="UniProtKB-KW"/>
</dbReference>
<gene>
    <name evidence="5" type="ORF">SAMN04515671_3794</name>
</gene>
<dbReference type="OrthoDB" id="7330654at2"/>
<dbReference type="SUPFAM" id="SSF110710">
    <property type="entry name" value="TTHA0583/YokD-like"/>
    <property type="match status" value="1"/>
</dbReference>
<dbReference type="AlphaFoldDB" id="A0A1H0RXQ2"/>
<dbReference type="PANTHER" id="PTHR11104:SF0">
    <property type="entry name" value="SPBETA PROPHAGE-DERIVED AMINOGLYCOSIDE N(3')-ACETYLTRANSFERASE-LIKE PROTEIN YOKD"/>
    <property type="match status" value="1"/>
</dbReference>
<comment type="similarity">
    <text evidence="1 4">Belongs to the antibiotic N-acetyltransferase family.</text>
</comment>